<dbReference type="Proteomes" id="UP000199134">
    <property type="component" value="Unassembled WGS sequence"/>
</dbReference>
<proteinExistence type="predicted"/>
<dbReference type="AlphaFoldDB" id="A0A1H0K8L5"/>
<comment type="caution">
    <text evidence="1">The sequence shown here is derived from an EMBL/GenBank/DDBJ whole genome shotgun (WGS) entry which is preliminary data.</text>
</comment>
<evidence type="ECO:0000313" key="1">
    <source>
        <dbReference type="EMBL" id="SDO52368.1"/>
    </source>
</evidence>
<sequence length="372" mass="43571">MQNLFVELLQVTIGTRDKLSQVPSTAEWAAIYDEAERQAVAGIMLAGLERLPDNQRPQQDTLLQWIGACQQIEMQNVQTTQTCHKVCKRLEQDGYHACVLKGQSNYRYYPQEMKNRRSCGDIDVWVVPNDRCKHPVRKVLEYVQSNFEMNGLCWLHTCHVEKSGVPVEIHLRPSFMSEPCKNRRFQKYFGNIDTFRDYADLDGEAIPVMKVDEDVIYQMNHIYRHLIDEGVGLRQVVDYYYLLNAWNRKHTHSKEETMRIVSYLGMKKFAGALMYVLREVCGMNDELLLCPVSVPDGKFLMNEILLSGNFGHGDPRMAEINAQGYFRSRAKQASRRFKRNMRFLTSYPGEVIWEPIVRVEHFVWKKLKLWRF</sequence>
<evidence type="ECO:0000313" key="2">
    <source>
        <dbReference type="Proteomes" id="UP000199134"/>
    </source>
</evidence>
<dbReference type="EMBL" id="FNIW01000024">
    <property type="protein sequence ID" value="SDO52368.1"/>
    <property type="molecule type" value="Genomic_DNA"/>
</dbReference>
<organism evidence="1 2">
    <name type="scientific">Prevotella communis</name>
    <dbReference type="NCBI Taxonomy" id="2913614"/>
    <lineage>
        <taxon>Bacteria</taxon>
        <taxon>Pseudomonadati</taxon>
        <taxon>Bacteroidota</taxon>
        <taxon>Bacteroidia</taxon>
        <taxon>Bacteroidales</taxon>
        <taxon>Prevotellaceae</taxon>
        <taxon>Prevotella</taxon>
    </lineage>
</organism>
<dbReference type="RefSeq" id="WP_091854824.1">
    <property type="nucleotide sequence ID" value="NZ_FNIW01000024.1"/>
</dbReference>
<protein>
    <submittedName>
        <fullName evidence="1">Uncharacterized nucleotidyltransferase</fullName>
    </submittedName>
</protein>
<reference evidence="2" key="1">
    <citation type="submission" date="2016-10" db="EMBL/GenBank/DDBJ databases">
        <authorList>
            <person name="de Groot N.N."/>
        </authorList>
    </citation>
    <scope>NUCLEOTIDE SEQUENCE [LARGE SCALE GENOMIC DNA]</scope>
    <source>
        <strain evidence="2">BP1-145</strain>
    </source>
</reference>
<dbReference type="InterPro" id="IPR039498">
    <property type="entry name" value="NTP_transf_5"/>
</dbReference>
<dbReference type="Pfam" id="PF14907">
    <property type="entry name" value="NTP_transf_5"/>
    <property type="match status" value="1"/>
</dbReference>
<gene>
    <name evidence="1" type="ORF">SAMN04487900_12410</name>
</gene>
<accession>A0A1H0K8L5</accession>
<name>A0A1H0K8L5_9BACT</name>
<dbReference type="OrthoDB" id="9812148at2"/>